<dbReference type="SUPFAM" id="SSF53613">
    <property type="entry name" value="Ribokinase-like"/>
    <property type="match status" value="1"/>
</dbReference>
<comment type="similarity">
    <text evidence="1 4">Belongs to the carbohydrate kinase PfkB family.</text>
</comment>
<keyword evidence="3 4" id="KW-0418">Kinase</keyword>
<dbReference type="InterPro" id="IPR029056">
    <property type="entry name" value="Ribokinase-like"/>
</dbReference>
<dbReference type="PANTHER" id="PTHR10584:SF166">
    <property type="entry name" value="RIBOKINASE"/>
    <property type="match status" value="1"/>
</dbReference>
<evidence type="ECO:0000256" key="1">
    <source>
        <dbReference type="ARBA" id="ARBA00010688"/>
    </source>
</evidence>
<dbReference type="Gene3D" id="3.40.1190.20">
    <property type="match status" value="1"/>
</dbReference>
<evidence type="ECO:0000256" key="4">
    <source>
        <dbReference type="RuleBase" id="RU003704"/>
    </source>
</evidence>
<dbReference type="SMR" id="Q9YG89"/>
<evidence type="ECO:0000256" key="2">
    <source>
        <dbReference type="ARBA" id="ARBA00022679"/>
    </source>
</evidence>
<dbReference type="KEGG" id="ape:APE_0012"/>
<dbReference type="InterPro" id="IPR002173">
    <property type="entry name" value="Carboh/pur_kinase_PfkB_CS"/>
</dbReference>
<accession>Q9YG89</accession>
<dbReference type="InterPro" id="IPR011611">
    <property type="entry name" value="PfkB_dom"/>
</dbReference>
<gene>
    <name evidence="6" type="ordered locus">APE_0012</name>
</gene>
<dbReference type="EMBL" id="BA000002">
    <property type="protein sequence ID" value="BAA78921.1"/>
    <property type="molecule type" value="Genomic_DNA"/>
</dbReference>
<dbReference type="PIR" id="G72752">
    <property type="entry name" value="G72752"/>
</dbReference>
<organism evidence="6 7">
    <name type="scientific">Aeropyrum pernix (strain ATCC 700893 / DSM 11879 / JCM 9820 / NBRC 100138 / K1)</name>
    <dbReference type="NCBI Taxonomy" id="272557"/>
    <lineage>
        <taxon>Archaea</taxon>
        <taxon>Thermoproteota</taxon>
        <taxon>Thermoprotei</taxon>
        <taxon>Desulfurococcales</taxon>
        <taxon>Desulfurococcaceae</taxon>
        <taxon>Aeropyrum</taxon>
    </lineage>
</organism>
<evidence type="ECO:0000313" key="7">
    <source>
        <dbReference type="Proteomes" id="UP000002518"/>
    </source>
</evidence>
<dbReference type="EC" id="2.7.1.11" evidence="6"/>
<dbReference type="EnsemblBacteria" id="BAA78921">
    <property type="protein sequence ID" value="BAA78921"/>
    <property type="gene ID" value="APE_0012"/>
</dbReference>
<dbReference type="InterPro" id="IPR002139">
    <property type="entry name" value="Ribo/fructo_kinase"/>
</dbReference>
<dbReference type="AlphaFoldDB" id="Q9YG89"/>
<dbReference type="PROSITE" id="PS00583">
    <property type="entry name" value="PFKB_KINASES_1"/>
    <property type="match status" value="1"/>
</dbReference>
<evidence type="ECO:0000256" key="3">
    <source>
        <dbReference type="ARBA" id="ARBA00022777"/>
    </source>
</evidence>
<keyword evidence="7" id="KW-1185">Reference proteome</keyword>
<name>Q9YG89_AERPE</name>
<dbReference type="PRINTS" id="PR00990">
    <property type="entry name" value="RIBOKINASE"/>
</dbReference>
<evidence type="ECO:0000313" key="6">
    <source>
        <dbReference type="EMBL" id="BAA78921.1"/>
    </source>
</evidence>
<proteinExistence type="inferred from homology"/>
<protein>
    <submittedName>
        <fullName evidence="6">ATP-dependent 6-phosphofructokinase</fullName>
        <ecNumber evidence="6">2.7.1.11</ecNumber>
    </submittedName>
</protein>
<dbReference type="PANTHER" id="PTHR10584">
    <property type="entry name" value="SUGAR KINASE"/>
    <property type="match status" value="1"/>
</dbReference>
<reference evidence="6 7" key="1">
    <citation type="journal article" date="1999" name="DNA Res.">
        <title>Complete genome sequence of an aerobic hyper-thermophilic crenarchaeon, Aeropyrum pernix K1.</title>
        <authorList>
            <person name="Kawarabayasi Y."/>
            <person name="Hino Y."/>
            <person name="Horikawa H."/>
            <person name="Yamazaki S."/>
            <person name="Haikawa Y."/>
            <person name="Jin-no K."/>
            <person name="Takahashi M."/>
            <person name="Sekine M."/>
            <person name="Baba S."/>
            <person name="Ankai A."/>
            <person name="Kosugi H."/>
            <person name="Hosoyama A."/>
            <person name="Fukui S."/>
            <person name="Nagai Y."/>
            <person name="Nishijima K."/>
            <person name="Nakazawa H."/>
            <person name="Takamiya M."/>
            <person name="Masuda S."/>
            <person name="Funahashi T."/>
            <person name="Tanaka T."/>
            <person name="Kudoh Y."/>
            <person name="Yamazaki J."/>
            <person name="Kushida N."/>
            <person name="Oguchi A."/>
            <person name="Aoki K."/>
            <person name="Kubota K."/>
            <person name="Nakamura Y."/>
            <person name="Nomura N."/>
            <person name="Sako Y."/>
            <person name="Kikuchi H."/>
        </authorList>
    </citation>
    <scope>NUCLEOTIDE SEQUENCE [LARGE SCALE GENOMIC DNA]</scope>
    <source>
        <strain evidence="7">ATCC 700893 / DSM 11879 / JCM 9820 / NBRC 100138 / K1</strain>
    </source>
</reference>
<dbReference type="Proteomes" id="UP000002518">
    <property type="component" value="Chromosome"/>
</dbReference>
<dbReference type="Pfam" id="PF00294">
    <property type="entry name" value="PfkB"/>
    <property type="match status" value="1"/>
</dbReference>
<dbReference type="PROSITE" id="PS00584">
    <property type="entry name" value="PFKB_KINASES_2"/>
    <property type="match status" value="1"/>
</dbReference>
<dbReference type="BRENDA" id="2.7.1.11">
    <property type="organism ID" value="171"/>
</dbReference>
<dbReference type="RefSeq" id="WP_010865432.1">
    <property type="nucleotide sequence ID" value="NC_000854.2"/>
</dbReference>
<dbReference type="GeneID" id="1445584"/>
<dbReference type="STRING" id="272557.APE_0012"/>
<feature type="domain" description="Carbohydrate kinase PfkB" evidence="5">
    <location>
        <begin position="8"/>
        <end position="292"/>
    </location>
</feature>
<evidence type="ECO:0000259" key="5">
    <source>
        <dbReference type="Pfam" id="PF00294"/>
    </source>
</evidence>
<dbReference type="eggNOG" id="arCOG00014">
    <property type="taxonomic scope" value="Archaea"/>
</dbReference>
<dbReference type="GO" id="GO:0003872">
    <property type="term" value="F:6-phosphofructokinase activity"/>
    <property type="evidence" value="ECO:0007669"/>
    <property type="project" value="UniProtKB-EC"/>
</dbReference>
<keyword evidence="2 4" id="KW-0808">Transferase</keyword>
<sequence length="310" mass="33392">MLEHLVQAVAVGHALVDLRLYVERIPGVDEEAVIKDETRSVGGSAANVAVVLRRLGVQSGIIGKIGLDDFGRIAVDNLMREGVDISGLRVSLRDRTGFSVVVRDKEGSITIYSFKGAAEKLEPGEIDADAIGRSKHVHVASLRPDTTLKTVEIAKKRSITVSWDPGRVLSKMGAERLANIISKVDIIFVNRNEAKNLTGYHDYRQAARHLKKLGPKIVVIKLGASGSYILYSDGEVFVPAIKPERVVDTTGAGDSYAAGFIAGLLRGYTIEKASLYATIVASIKVSRLGSNAAPSHEEVVEKARELGVEI</sequence>
<dbReference type="SABIO-RK" id="Q9YG89"/>
<dbReference type="CDD" id="cd01942">
    <property type="entry name" value="ribokinase_group_A"/>
    <property type="match status" value="1"/>
</dbReference>